<name>A0ABW5S604_9BACL</name>
<evidence type="ECO:0000256" key="1">
    <source>
        <dbReference type="SAM" id="Phobius"/>
    </source>
</evidence>
<dbReference type="InterPro" id="IPR025007">
    <property type="entry name" value="DUF3899"/>
</dbReference>
<keyword evidence="1" id="KW-0472">Membrane</keyword>
<feature type="domain" description="DUF3899" evidence="2">
    <location>
        <begin position="43"/>
        <end position="126"/>
    </location>
</feature>
<feature type="transmembrane region" description="Helical" evidence="1">
    <location>
        <begin position="106"/>
        <end position="125"/>
    </location>
</feature>
<feature type="transmembrane region" description="Helical" evidence="1">
    <location>
        <begin position="12"/>
        <end position="30"/>
    </location>
</feature>
<dbReference type="Proteomes" id="UP001597399">
    <property type="component" value="Unassembled WGS sequence"/>
</dbReference>
<reference evidence="4" key="1">
    <citation type="journal article" date="2019" name="Int. J. Syst. Evol. Microbiol.">
        <title>The Global Catalogue of Microorganisms (GCM) 10K type strain sequencing project: providing services to taxonomists for standard genome sequencing and annotation.</title>
        <authorList>
            <consortium name="The Broad Institute Genomics Platform"/>
            <consortium name="The Broad Institute Genome Sequencing Center for Infectious Disease"/>
            <person name="Wu L."/>
            <person name="Ma J."/>
        </authorList>
    </citation>
    <scope>NUCLEOTIDE SEQUENCE [LARGE SCALE GENOMIC DNA]</scope>
    <source>
        <strain evidence="4">TISTR 2466</strain>
    </source>
</reference>
<keyword evidence="4" id="KW-1185">Reference proteome</keyword>
<keyword evidence="1" id="KW-1133">Transmembrane helix</keyword>
<sequence>MKDFFTTFRISFPAVAFFELILALFAQFFYKDPFSIRSIVDGLSTVSLLFFSAGLLLFVYQGGGFDGVVYSFRRFARSIRNRQIGENDAEAPLAEMKHHDGKKRASITWPLIIDSCLLFIASLLLSQM</sequence>
<feature type="transmembrane region" description="Helical" evidence="1">
    <location>
        <begin position="50"/>
        <end position="72"/>
    </location>
</feature>
<gene>
    <name evidence="3" type="ORF">ACFSUE_14755</name>
</gene>
<evidence type="ECO:0000313" key="4">
    <source>
        <dbReference type="Proteomes" id="UP001597399"/>
    </source>
</evidence>
<comment type="caution">
    <text evidence="3">The sequence shown here is derived from an EMBL/GenBank/DDBJ whole genome shotgun (WGS) entry which is preliminary data.</text>
</comment>
<organism evidence="3 4">
    <name type="scientific">Sporolactobacillus shoreicorticis</name>
    <dbReference type="NCBI Taxonomy" id="1923877"/>
    <lineage>
        <taxon>Bacteria</taxon>
        <taxon>Bacillati</taxon>
        <taxon>Bacillota</taxon>
        <taxon>Bacilli</taxon>
        <taxon>Bacillales</taxon>
        <taxon>Sporolactobacillaceae</taxon>
        <taxon>Sporolactobacillus</taxon>
    </lineage>
</organism>
<keyword evidence="1" id="KW-0812">Transmembrane</keyword>
<dbReference type="RefSeq" id="WP_253062680.1">
    <property type="nucleotide sequence ID" value="NZ_JAMXWM010000015.1"/>
</dbReference>
<evidence type="ECO:0000313" key="3">
    <source>
        <dbReference type="EMBL" id="MFD2694875.1"/>
    </source>
</evidence>
<dbReference type="EMBL" id="JBHUMQ010000033">
    <property type="protein sequence ID" value="MFD2694875.1"/>
    <property type="molecule type" value="Genomic_DNA"/>
</dbReference>
<proteinExistence type="predicted"/>
<evidence type="ECO:0000259" key="2">
    <source>
        <dbReference type="Pfam" id="PF13038"/>
    </source>
</evidence>
<dbReference type="Pfam" id="PF13038">
    <property type="entry name" value="DUF3899"/>
    <property type="match status" value="1"/>
</dbReference>
<accession>A0ABW5S604</accession>
<protein>
    <submittedName>
        <fullName evidence="3">DUF3899 domain-containing protein</fullName>
    </submittedName>
</protein>